<accession>X1BA92</accession>
<organism evidence="1">
    <name type="scientific">marine sediment metagenome</name>
    <dbReference type="NCBI Taxonomy" id="412755"/>
    <lineage>
        <taxon>unclassified sequences</taxon>
        <taxon>metagenomes</taxon>
        <taxon>ecological metagenomes</taxon>
    </lineage>
</organism>
<evidence type="ECO:0000313" key="1">
    <source>
        <dbReference type="EMBL" id="GAG68896.1"/>
    </source>
</evidence>
<sequence length="195" mass="21640">ALGDKICLSLLCGSWMVGAAQAAWDEQTAWALSNVTPGYCETCEQVAWPYYRSYYFPPCPGVWTGGFPCSSRTLPGINENEDGYSPEFELLSIVGDVLITVECEWYSSEAIAWTVGYITLQEYNTVVPEWQNVWSFDVTNTATPGNLCSDDDTSPAQTITYNQLRWKIGGQAGQDAVDPYPFEPNKILLSMVQDV</sequence>
<dbReference type="AlphaFoldDB" id="X1BA92"/>
<comment type="caution">
    <text evidence="1">The sequence shown here is derived from an EMBL/GenBank/DDBJ whole genome shotgun (WGS) entry which is preliminary data.</text>
</comment>
<reference evidence="1" key="1">
    <citation type="journal article" date="2014" name="Front. Microbiol.">
        <title>High frequency of phylogenetically diverse reductive dehalogenase-homologous genes in deep subseafloor sedimentary metagenomes.</title>
        <authorList>
            <person name="Kawai M."/>
            <person name="Futagami T."/>
            <person name="Toyoda A."/>
            <person name="Takaki Y."/>
            <person name="Nishi S."/>
            <person name="Hori S."/>
            <person name="Arai W."/>
            <person name="Tsubouchi T."/>
            <person name="Morono Y."/>
            <person name="Uchiyama I."/>
            <person name="Ito T."/>
            <person name="Fujiyama A."/>
            <person name="Inagaki F."/>
            <person name="Takami H."/>
        </authorList>
    </citation>
    <scope>NUCLEOTIDE SEQUENCE</scope>
    <source>
        <strain evidence="1">Expedition CK06-06</strain>
    </source>
</reference>
<protein>
    <submittedName>
        <fullName evidence="1">Uncharacterized protein</fullName>
    </submittedName>
</protein>
<proteinExistence type="predicted"/>
<name>X1BA92_9ZZZZ</name>
<gene>
    <name evidence="1" type="ORF">S01H4_01407</name>
</gene>
<feature type="non-terminal residue" evidence="1">
    <location>
        <position position="1"/>
    </location>
</feature>
<dbReference type="EMBL" id="BART01000255">
    <property type="protein sequence ID" value="GAG68896.1"/>
    <property type="molecule type" value="Genomic_DNA"/>
</dbReference>